<evidence type="ECO:0000313" key="1">
    <source>
        <dbReference type="EMBL" id="EPS60867.1"/>
    </source>
</evidence>
<dbReference type="OrthoDB" id="63379at2759"/>
<accession>S8DML4</accession>
<keyword evidence="2" id="KW-1185">Reference proteome</keyword>
<sequence length="264" mass="30195">LVIDNGISKDLCHRMFPESKSLIRVVEPRRTVQSISNEDAVEWVSSPETEHRAFASLCRELMCSRIEKCLADALWASSVDNYPEEGLKHTLFPNDKINYRPSYWSSTGKSNPATSESLIYRLTSRLCLVSEVYVHPFEAYFQSGAPLYSSERVRFHLGYWKDPESYGDDDESPSSFTEESFVWTYSSPEFQMARVNRLQKFELPKPVFCIGGILKVELIGRVQTQQMDGLYYICVTHVQVVGTRISPHFDVEAADGNGKFTLKY</sequence>
<evidence type="ECO:0008006" key="3">
    <source>
        <dbReference type="Google" id="ProtNLM"/>
    </source>
</evidence>
<reference evidence="1 2" key="1">
    <citation type="journal article" date="2013" name="BMC Genomics">
        <title>The miniature genome of a carnivorous plant Genlisea aurea contains a low number of genes and short non-coding sequences.</title>
        <authorList>
            <person name="Leushkin E.V."/>
            <person name="Sutormin R.A."/>
            <person name="Nabieva E.R."/>
            <person name="Penin A.A."/>
            <person name="Kondrashov A.S."/>
            <person name="Logacheva M.D."/>
        </authorList>
    </citation>
    <scope>NUCLEOTIDE SEQUENCE [LARGE SCALE GENOMIC DNA]</scope>
</reference>
<evidence type="ECO:0000313" key="2">
    <source>
        <dbReference type="Proteomes" id="UP000015453"/>
    </source>
</evidence>
<dbReference type="InterPro" id="IPR055336">
    <property type="entry name" value="At4g00755-like"/>
</dbReference>
<protein>
    <recommendedName>
        <fullName evidence="3">F-box family protein</fullName>
    </recommendedName>
</protein>
<dbReference type="AlphaFoldDB" id="S8DML4"/>
<comment type="caution">
    <text evidence="1">The sequence shown here is derived from an EMBL/GenBank/DDBJ whole genome shotgun (WGS) entry which is preliminary data.</text>
</comment>
<dbReference type="PANTHER" id="PTHR39741:SF2">
    <property type="entry name" value="F-BOX DOMAIN-CONTAINING PROTEIN"/>
    <property type="match status" value="1"/>
</dbReference>
<proteinExistence type="predicted"/>
<dbReference type="EMBL" id="AUSU01007248">
    <property type="protein sequence ID" value="EPS60867.1"/>
    <property type="molecule type" value="Genomic_DNA"/>
</dbReference>
<feature type="non-terminal residue" evidence="1">
    <location>
        <position position="1"/>
    </location>
</feature>
<gene>
    <name evidence="1" type="ORF">M569_13933</name>
</gene>
<organism evidence="1 2">
    <name type="scientific">Genlisea aurea</name>
    <dbReference type="NCBI Taxonomy" id="192259"/>
    <lineage>
        <taxon>Eukaryota</taxon>
        <taxon>Viridiplantae</taxon>
        <taxon>Streptophyta</taxon>
        <taxon>Embryophyta</taxon>
        <taxon>Tracheophyta</taxon>
        <taxon>Spermatophyta</taxon>
        <taxon>Magnoliopsida</taxon>
        <taxon>eudicotyledons</taxon>
        <taxon>Gunneridae</taxon>
        <taxon>Pentapetalae</taxon>
        <taxon>asterids</taxon>
        <taxon>lamiids</taxon>
        <taxon>Lamiales</taxon>
        <taxon>Lentibulariaceae</taxon>
        <taxon>Genlisea</taxon>
    </lineage>
</organism>
<dbReference type="Proteomes" id="UP000015453">
    <property type="component" value="Unassembled WGS sequence"/>
</dbReference>
<feature type="non-terminal residue" evidence="1">
    <location>
        <position position="264"/>
    </location>
</feature>
<name>S8DML4_9LAMI</name>
<dbReference type="PANTHER" id="PTHR39741">
    <property type="entry name" value="F-BOX DOMAIN CONTAINING PROTEIN, EXPRESSED"/>
    <property type="match status" value="1"/>
</dbReference>